<organism evidence="2 3">
    <name type="scientific">Oryza rufipogon</name>
    <name type="common">Brownbeard rice</name>
    <name type="synonym">Asian wild rice</name>
    <dbReference type="NCBI Taxonomy" id="4529"/>
    <lineage>
        <taxon>Eukaryota</taxon>
        <taxon>Viridiplantae</taxon>
        <taxon>Streptophyta</taxon>
        <taxon>Embryophyta</taxon>
        <taxon>Tracheophyta</taxon>
        <taxon>Spermatophyta</taxon>
        <taxon>Magnoliopsida</taxon>
        <taxon>Liliopsida</taxon>
        <taxon>Poales</taxon>
        <taxon>Poaceae</taxon>
        <taxon>BOP clade</taxon>
        <taxon>Oryzoideae</taxon>
        <taxon>Oryzeae</taxon>
        <taxon>Oryzinae</taxon>
        <taxon>Oryza</taxon>
    </lineage>
</organism>
<feature type="region of interest" description="Disordered" evidence="1">
    <location>
        <begin position="1"/>
        <end position="41"/>
    </location>
</feature>
<dbReference type="STRING" id="4529.A0A0E0NY24"/>
<evidence type="ECO:0000313" key="3">
    <source>
        <dbReference type="Proteomes" id="UP000008022"/>
    </source>
</evidence>
<sequence>MLNGNSERMKRWHETAPVPRPIIADPVPTPRGAPAGAQGHRLVAGGDLTTRRDVAAAIIARHRIVSVAIQWGALLFGAGVMSGSLVCP</sequence>
<dbReference type="Proteomes" id="UP000008022">
    <property type="component" value="Unassembled WGS sequence"/>
</dbReference>
<dbReference type="Gramene" id="ORUFI03G26420.1">
    <property type="protein sequence ID" value="ORUFI03G26420.1"/>
    <property type="gene ID" value="ORUFI03G26420"/>
</dbReference>
<dbReference type="EnsemblPlants" id="ORUFI03G26420.1">
    <property type="protein sequence ID" value="ORUFI03G26420.1"/>
    <property type="gene ID" value="ORUFI03G26420"/>
</dbReference>
<reference evidence="3" key="1">
    <citation type="submission" date="2013-06" db="EMBL/GenBank/DDBJ databases">
        <authorList>
            <person name="Zhao Q."/>
        </authorList>
    </citation>
    <scope>NUCLEOTIDE SEQUENCE</scope>
    <source>
        <strain evidence="3">cv. W1943</strain>
    </source>
</reference>
<proteinExistence type="predicted"/>
<reference evidence="2" key="2">
    <citation type="submission" date="2015-06" db="UniProtKB">
        <authorList>
            <consortium name="EnsemblPlants"/>
        </authorList>
    </citation>
    <scope>IDENTIFICATION</scope>
</reference>
<keyword evidence="3" id="KW-1185">Reference proteome</keyword>
<accession>A0A0E0NY24</accession>
<dbReference type="AlphaFoldDB" id="A0A0E0NY24"/>
<protein>
    <submittedName>
        <fullName evidence="2">Uncharacterized protein</fullName>
    </submittedName>
</protein>
<evidence type="ECO:0000313" key="2">
    <source>
        <dbReference type="EnsemblPlants" id="ORUFI03G26420.1"/>
    </source>
</evidence>
<name>A0A0E0NY24_ORYRU</name>
<evidence type="ECO:0000256" key="1">
    <source>
        <dbReference type="SAM" id="MobiDB-lite"/>
    </source>
</evidence>
<dbReference type="HOGENOM" id="CLU_2472978_0_0_1"/>